<keyword evidence="4" id="KW-1185">Reference proteome</keyword>
<dbReference type="EMBL" id="LWQU01000152">
    <property type="protein sequence ID" value="OAN48989.1"/>
    <property type="molecule type" value="Genomic_DNA"/>
</dbReference>
<evidence type="ECO:0000313" key="3">
    <source>
        <dbReference type="EMBL" id="OAN48989.1"/>
    </source>
</evidence>
<protein>
    <submittedName>
        <fullName evidence="3">Uncharacterized protein</fullName>
    </submittedName>
</protein>
<dbReference type="PROSITE" id="PS51257">
    <property type="entry name" value="PROKAR_LIPOPROTEIN"/>
    <property type="match status" value="1"/>
</dbReference>
<name>A0A178MK64_9PROT</name>
<feature type="region of interest" description="Disordered" evidence="1">
    <location>
        <begin position="25"/>
        <end position="54"/>
    </location>
</feature>
<dbReference type="STRING" id="1437059.A6A05_03110"/>
<keyword evidence="2" id="KW-0732">Signal</keyword>
<feature type="region of interest" description="Disordered" evidence="1">
    <location>
        <begin position="94"/>
        <end position="119"/>
    </location>
</feature>
<comment type="caution">
    <text evidence="3">The sequence shown here is derived from an EMBL/GenBank/DDBJ whole genome shotgun (WGS) entry which is preliminary data.</text>
</comment>
<evidence type="ECO:0000256" key="1">
    <source>
        <dbReference type="SAM" id="MobiDB-lite"/>
    </source>
</evidence>
<feature type="signal peptide" evidence="2">
    <location>
        <begin position="1"/>
        <end position="21"/>
    </location>
</feature>
<accession>A0A178MK64</accession>
<dbReference type="Proteomes" id="UP000078543">
    <property type="component" value="Unassembled WGS sequence"/>
</dbReference>
<dbReference type="AlphaFoldDB" id="A0A178MK64"/>
<proteinExistence type="predicted"/>
<reference evidence="3 4" key="1">
    <citation type="submission" date="2016-04" db="EMBL/GenBank/DDBJ databases">
        <title>Draft genome sequence of freshwater magnetotactic bacteria Magnetospirillum marisnigri SP-1 and Magnetospirillum moscoviense BB-1.</title>
        <authorList>
            <person name="Koziaeva V."/>
            <person name="Dziuba M.V."/>
            <person name="Ivanov T.M."/>
            <person name="Kuznetsov B."/>
            <person name="Grouzdev D.S."/>
        </authorList>
    </citation>
    <scope>NUCLEOTIDE SEQUENCE [LARGE SCALE GENOMIC DNA]</scope>
    <source>
        <strain evidence="3 4">BB-1</strain>
    </source>
</reference>
<evidence type="ECO:0000313" key="4">
    <source>
        <dbReference type="Proteomes" id="UP000078543"/>
    </source>
</evidence>
<evidence type="ECO:0000256" key="2">
    <source>
        <dbReference type="SAM" id="SignalP"/>
    </source>
</evidence>
<organism evidence="3 4">
    <name type="scientific">Magnetospirillum moscoviense</name>
    <dbReference type="NCBI Taxonomy" id="1437059"/>
    <lineage>
        <taxon>Bacteria</taxon>
        <taxon>Pseudomonadati</taxon>
        <taxon>Pseudomonadota</taxon>
        <taxon>Alphaproteobacteria</taxon>
        <taxon>Rhodospirillales</taxon>
        <taxon>Rhodospirillaceae</taxon>
        <taxon>Magnetospirillum</taxon>
    </lineage>
</organism>
<gene>
    <name evidence="3" type="ORF">A6A05_03110</name>
</gene>
<feature type="chain" id="PRO_5008091992" evidence="2">
    <location>
        <begin position="22"/>
        <end position="165"/>
    </location>
</feature>
<sequence length="165" mass="16648">MTAMNKLAAVTLCALSLAACADQRLTPPPGVAPDWPSQSPPRPSYAPLPGTTNYQAATPVQTMPAVPPGQNVPYAVPAGAAPIAPAPTTVTWKPPAAPAAVSPAAAPAANPDEPPPVTAAPRETVAAAAITADMACQSVAPFVLEGKTVKRMCKRADGQWVAVVE</sequence>
<feature type="compositionally biased region" description="Low complexity" evidence="1">
    <location>
        <begin position="98"/>
        <end position="111"/>
    </location>
</feature>